<dbReference type="Proteomes" id="UP001281410">
    <property type="component" value="Unassembled WGS sequence"/>
</dbReference>
<keyword evidence="2" id="KW-1133">Transmembrane helix</keyword>
<protein>
    <submittedName>
        <fullName evidence="3">Uncharacterized protein</fullName>
    </submittedName>
</protein>
<reference evidence="3" key="1">
    <citation type="journal article" date="2023" name="Plant J.">
        <title>Genome sequences and population genomics provide insights into the demographic history, inbreeding, and mutation load of two 'living fossil' tree species of Dipteronia.</title>
        <authorList>
            <person name="Feng Y."/>
            <person name="Comes H.P."/>
            <person name="Chen J."/>
            <person name="Zhu S."/>
            <person name="Lu R."/>
            <person name="Zhang X."/>
            <person name="Li P."/>
            <person name="Qiu J."/>
            <person name="Olsen K.M."/>
            <person name="Qiu Y."/>
        </authorList>
    </citation>
    <scope>NUCLEOTIDE SEQUENCE</scope>
    <source>
        <strain evidence="3">NBL</strain>
    </source>
</reference>
<comment type="caution">
    <text evidence="3">The sequence shown here is derived from an EMBL/GenBank/DDBJ whole genome shotgun (WGS) entry which is preliminary data.</text>
</comment>
<keyword evidence="4" id="KW-1185">Reference proteome</keyword>
<organism evidence="3 4">
    <name type="scientific">Dipteronia sinensis</name>
    <dbReference type="NCBI Taxonomy" id="43782"/>
    <lineage>
        <taxon>Eukaryota</taxon>
        <taxon>Viridiplantae</taxon>
        <taxon>Streptophyta</taxon>
        <taxon>Embryophyta</taxon>
        <taxon>Tracheophyta</taxon>
        <taxon>Spermatophyta</taxon>
        <taxon>Magnoliopsida</taxon>
        <taxon>eudicotyledons</taxon>
        <taxon>Gunneridae</taxon>
        <taxon>Pentapetalae</taxon>
        <taxon>rosids</taxon>
        <taxon>malvids</taxon>
        <taxon>Sapindales</taxon>
        <taxon>Sapindaceae</taxon>
        <taxon>Hippocastanoideae</taxon>
        <taxon>Acereae</taxon>
        <taxon>Dipteronia</taxon>
    </lineage>
</organism>
<dbReference type="EMBL" id="JANJYJ010000004">
    <property type="protein sequence ID" value="KAK3219762.1"/>
    <property type="molecule type" value="Genomic_DNA"/>
</dbReference>
<proteinExistence type="predicted"/>
<feature type="region of interest" description="Disordered" evidence="1">
    <location>
        <begin position="59"/>
        <end position="80"/>
    </location>
</feature>
<keyword evidence="2" id="KW-0472">Membrane</keyword>
<evidence type="ECO:0000313" key="4">
    <source>
        <dbReference type="Proteomes" id="UP001281410"/>
    </source>
</evidence>
<name>A0AAE0ALN0_9ROSI</name>
<sequence>MSIQGILYLLVSIPSLVFLLEGPWRIRLIIAAVLIVLMFCLCYLTWRKYKAKVPSFHRPPIAPPFDLRGADNYTAPPVLS</sequence>
<dbReference type="AlphaFoldDB" id="A0AAE0ALN0"/>
<gene>
    <name evidence="3" type="ORF">Dsin_013732</name>
</gene>
<evidence type="ECO:0000313" key="3">
    <source>
        <dbReference type="EMBL" id="KAK3219762.1"/>
    </source>
</evidence>
<feature type="transmembrane region" description="Helical" evidence="2">
    <location>
        <begin position="26"/>
        <end position="46"/>
    </location>
</feature>
<accession>A0AAE0ALN0</accession>
<evidence type="ECO:0000256" key="2">
    <source>
        <dbReference type="SAM" id="Phobius"/>
    </source>
</evidence>
<evidence type="ECO:0000256" key="1">
    <source>
        <dbReference type="SAM" id="MobiDB-lite"/>
    </source>
</evidence>
<keyword evidence="2" id="KW-0812">Transmembrane</keyword>